<dbReference type="EMBL" id="SRLO01000008">
    <property type="protein sequence ID" value="TNN87964.1"/>
    <property type="molecule type" value="Genomic_DNA"/>
</dbReference>
<accession>A0A4Z2JDP5</accession>
<proteinExistence type="predicted"/>
<gene>
    <name evidence="1" type="ORF">EYF80_001928</name>
</gene>
<evidence type="ECO:0000313" key="2">
    <source>
        <dbReference type="Proteomes" id="UP000314294"/>
    </source>
</evidence>
<organism evidence="1 2">
    <name type="scientific">Liparis tanakae</name>
    <name type="common">Tanaka's snailfish</name>
    <dbReference type="NCBI Taxonomy" id="230148"/>
    <lineage>
        <taxon>Eukaryota</taxon>
        <taxon>Metazoa</taxon>
        <taxon>Chordata</taxon>
        <taxon>Craniata</taxon>
        <taxon>Vertebrata</taxon>
        <taxon>Euteleostomi</taxon>
        <taxon>Actinopterygii</taxon>
        <taxon>Neopterygii</taxon>
        <taxon>Teleostei</taxon>
        <taxon>Neoteleostei</taxon>
        <taxon>Acanthomorphata</taxon>
        <taxon>Eupercaria</taxon>
        <taxon>Perciformes</taxon>
        <taxon>Cottioidei</taxon>
        <taxon>Cottales</taxon>
        <taxon>Liparidae</taxon>
        <taxon>Liparis</taxon>
    </lineage>
</organism>
<name>A0A4Z2JDP5_9TELE</name>
<evidence type="ECO:0000313" key="1">
    <source>
        <dbReference type="EMBL" id="TNN87964.1"/>
    </source>
</evidence>
<dbReference type="Proteomes" id="UP000314294">
    <property type="component" value="Unassembled WGS sequence"/>
</dbReference>
<comment type="caution">
    <text evidence="1">The sequence shown here is derived from an EMBL/GenBank/DDBJ whole genome shotgun (WGS) entry which is preliminary data.</text>
</comment>
<dbReference type="AlphaFoldDB" id="A0A4Z2JDP5"/>
<keyword evidence="2" id="KW-1185">Reference proteome</keyword>
<protein>
    <submittedName>
        <fullName evidence="1">Uncharacterized protein</fullName>
    </submittedName>
</protein>
<sequence>MRLPGLELRATPCRAHECEDQLVEKIKNEEAYQNRKYISRGLSEGFIRPVAALLRTWVAPHGRDGALVRREQPDWCNWFAALLSVVREKSWQFI</sequence>
<reference evidence="1 2" key="1">
    <citation type="submission" date="2019-03" db="EMBL/GenBank/DDBJ databases">
        <title>First draft genome of Liparis tanakae, snailfish: a comprehensive survey of snailfish specific genes.</title>
        <authorList>
            <person name="Kim W."/>
            <person name="Song I."/>
            <person name="Jeong J.-H."/>
            <person name="Kim D."/>
            <person name="Kim S."/>
            <person name="Ryu S."/>
            <person name="Song J.Y."/>
            <person name="Lee S.K."/>
        </authorList>
    </citation>
    <scope>NUCLEOTIDE SEQUENCE [LARGE SCALE GENOMIC DNA]</scope>
    <source>
        <tissue evidence="1">Muscle</tissue>
    </source>
</reference>